<protein>
    <submittedName>
        <fullName evidence="1">Uncharacterized protein</fullName>
    </submittedName>
</protein>
<reference evidence="1" key="1">
    <citation type="journal article" date="2015" name="Nature">
        <title>Complex archaea that bridge the gap between prokaryotes and eukaryotes.</title>
        <authorList>
            <person name="Spang A."/>
            <person name="Saw J.H."/>
            <person name="Jorgensen S.L."/>
            <person name="Zaremba-Niedzwiedzka K."/>
            <person name="Martijn J."/>
            <person name="Lind A.E."/>
            <person name="van Eijk R."/>
            <person name="Schleper C."/>
            <person name="Guy L."/>
            <person name="Ettema T.J."/>
        </authorList>
    </citation>
    <scope>NUCLEOTIDE SEQUENCE</scope>
</reference>
<sequence length="59" mass="6098">MDYQFLALDCDAALAGPDGVVGPDVAGAWRIPASKIVPADIVATDGLAVFIDNLLAERV</sequence>
<dbReference type="AlphaFoldDB" id="A0A0F9WVN2"/>
<name>A0A0F9WVN2_9ZZZZ</name>
<accession>A0A0F9WVN2</accession>
<dbReference type="EMBL" id="LAZR01000192">
    <property type="protein sequence ID" value="KKN82998.1"/>
    <property type="molecule type" value="Genomic_DNA"/>
</dbReference>
<gene>
    <name evidence="1" type="ORF">LCGC14_0304130</name>
</gene>
<evidence type="ECO:0000313" key="1">
    <source>
        <dbReference type="EMBL" id="KKN82998.1"/>
    </source>
</evidence>
<organism evidence="1">
    <name type="scientific">marine sediment metagenome</name>
    <dbReference type="NCBI Taxonomy" id="412755"/>
    <lineage>
        <taxon>unclassified sequences</taxon>
        <taxon>metagenomes</taxon>
        <taxon>ecological metagenomes</taxon>
    </lineage>
</organism>
<proteinExistence type="predicted"/>
<comment type="caution">
    <text evidence="1">The sequence shown here is derived from an EMBL/GenBank/DDBJ whole genome shotgun (WGS) entry which is preliminary data.</text>
</comment>